<reference evidence="1" key="1">
    <citation type="submission" date="2022-01" db="UniProtKB">
        <authorList>
            <consortium name="EnsemblMetazoa"/>
        </authorList>
    </citation>
    <scope>IDENTIFICATION</scope>
</reference>
<evidence type="ECO:0000313" key="2">
    <source>
        <dbReference type="Proteomes" id="UP000494040"/>
    </source>
</evidence>
<dbReference type="GeneID" id="106667146"/>
<evidence type="ECO:0000313" key="1">
    <source>
        <dbReference type="EnsemblMetazoa" id="XP_014250359.1"/>
    </source>
</evidence>
<accession>A0A8I6RUD3</accession>
<name>A0A8I6RUD3_CIMLE</name>
<dbReference type="KEGG" id="clec:106667146"/>
<dbReference type="Proteomes" id="UP000494040">
    <property type="component" value="Unassembled WGS sequence"/>
</dbReference>
<dbReference type="InterPro" id="IPR036397">
    <property type="entry name" value="RNaseH_sf"/>
</dbReference>
<keyword evidence="2" id="KW-1185">Reference proteome</keyword>
<dbReference type="GO" id="GO:0003676">
    <property type="term" value="F:nucleic acid binding"/>
    <property type="evidence" value="ECO:0007669"/>
    <property type="project" value="InterPro"/>
</dbReference>
<dbReference type="Gene3D" id="3.30.420.10">
    <property type="entry name" value="Ribonuclease H-like superfamily/Ribonuclease H"/>
    <property type="match status" value="1"/>
</dbReference>
<sequence>MPYLGVDDGKWDMYLSEITFALNSSAHASTGYSPAFINFGRELRQPNTLRSDSKEMGHYSDPTTWQRSLCALQEIRLLVEKNLSTASKRQFRYYNLRRRPVKYDVGDWVMRRAHHLSSAGNKFAAKLASRFEGPFINTKMISNNVYELGTTDGKKASHCHVAQLKPYHSTEVLPLKATTPSAIPPTRSS</sequence>
<proteinExistence type="predicted"/>
<protein>
    <submittedName>
        <fullName evidence="1">Uncharacterized protein</fullName>
    </submittedName>
</protein>
<dbReference type="AlphaFoldDB" id="A0A8I6RUD3"/>
<dbReference type="OMA" id="RKPWIGP"/>
<dbReference type="EnsemblMetazoa" id="XM_014394873.1">
    <property type="protein sequence ID" value="XP_014250359.1"/>
    <property type="gene ID" value="LOC106667146"/>
</dbReference>
<dbReference type="OrthoDB" id="6630794at2759"/>
<dbReference type="RefSeq" id="XP_014250359.1">
    <property type="nucleotide sequence ID" value="XM_014394873.1"/>
</dbReference>
<organism evidence="1 2">
    <name type="scientific">Cimex lectularius</name>
    <name type="common">Bed bug</name>
    <name type="synonym">Acanthia lectularia</name>
    <dbReference type="NCBI Taxonomy" id="79782"/>
    <lineage>
        <taxon>Eukaryota</taxon>
        <taxon>Metazoa</taxon>
        <taxon>Ecdysozoa</taxon>
        <taxon>Arthropoda</taxon>
        <taxon>Hexapoda</taxon>
        <taxon>Insecta</taxon>
        <taxon>Pterygota</taxon>
        <taxon>Neoptera</taxon>
        <taxon>Paraneoptera</taxon>
        <taxon>Hemiptera</taxon>
        <taxon>Heteroptera</taxon>
        <taxon>Panheteroptera</taxon>
        <taxon>Cimicomorpha</taxon>
        <taxon>Cimicidae</taxon>
        <taxon>Cimex</taxon>
    </lineage>
</organism>